<dbReference type="AlphaFoldDB" id="A0A4U1HZR5"/>
<evidence type="ECO:0000313" key="3">
    <source>
        <dbReference type="Proteomes" id="UP000305539"/>
    </source>
</evidence>
<reference evidence="2 3" key="1">
    <citation type="submission" date="2019-04" db="EMBL/GenBank/DDBJ databases">
        <title>Trinickia sp. 7GSK02, isolated from subtropical forest soil.</title>
        <authorList>
            <person name="Gao Z.-H."/>
            <person name="Qiu L.-H."/>
        </authorList>
    </citation>
    <scope>NUCLEOTIDE SEQUENCE [LARGE SCALE GENOMIC DNA]</scope>
    <source>
        <strain evidence="2 3">7GSK02</strain>
    </source>
</reference>
<dbReference type="PANTHER" id="PTHR20883">
    <property type="entry name" value="PHYTANOYL-COA DIOXYGENASE DOMAIN CONTAINING 1"/>
    <property type="match status" value="1"/>
</dbReference>
<dbReference type="GO" id="GO:0005506">
    <property type="term" value="F:iron ion binding"/>
    <property type="evidence" value="ECO:0007669"/>
    <property type="project" value="UniProtKB-ARBA"/>
</dbReference>
<evidence type="ECO:0000256" key="1">
    <source>
        <dbReference type="ARBA" id="ARBA00001954"/>
    </source>
</evidence>
<dbReference type="EMBL" id="SWJE01000011">
    <property type="protein sequence ID" value="TKC86274.1"/>
    <property type="molecule type" value="Genomic_DNA"/>
</dbReference>
<organism evidence="2 3">
    <name type="scientific">Trinickia terrae</name>
    <dbReference type="NCBI Taxonomy" id="2571161"/>
    <lineage>
        <taxon>Bacteria</taxon>
        <taxon>Pseudomonadati</taxon>
        <taxon>Pseudomonadota</taxon>
        <taxon>Betaproteobacteria</taxon>
        <taxon>Burkholderiales</taxon>
        <taxon>Burkholderiaceae</taxon>
        <taxon>Trinickia</taxon>
    </lineage>
</organism>
<dbReference type="RefSeq" id="WP_136896957.1">
    <property type="nucleotide sequence ID" value="NZ_SWJE01000011.1"/>
</dbReference>
<dbReference type="Pfam" id="PF05721">
    <property type="entry name" value="PhyH"/>
    <property type="match status" value="1"/>
</dbReference>
<sequence length="293" mass="34065">MTNEYSLSREELSKFWANGFIGPFTLYEPDEMTRLWGDVRLNLFDRSRSPYPQSRLNYDRHLDVKALSDVAGHPRIVDRVASILGSDLLCWRSEWFPKYPGDEGTEWHQAKTFVEFEGNPRLRPTENKNGLWGVTVWTAFTEATRENGCMKLMPGTQDEWFFDETRSVEHDPSRINNKVADNEKQGFFGYDWDKLKVDPNWKPDESRAVHMQMQPGQFFIFSSQTLHGSEPNRSRTQSRFGWSTRYVATQVQVYPGYDRYTSLGETLSLDNYSTVLVSGSDRFGHNKVRMPLA</sequence>
<dbReference type="GO" id="GO:0016706">
    <property type="term" value="F:2-oxoglutarate-dependent dioxygenase activity"/>
    <property type="evidence" value="ECO:0007669"/>
    <property type="project" value="UniProtKB-ARBA"/>
</dbReference>
<name>A0A4U1HZR5_9BURK</name>
<dbReference type="InterPro" id="IPR010092">
    <property type="entry name" value="Chlorin_enz"/>
</dbReference>
<dbReference type="Proteomes" id="UP000305539">
    <property type="component" value="Unassembled WGS sequence"/>
</dbReference>
<dbReference type="InterPro" id="IPR008775">
    <property type="entry name" value="Phytyl_CoA_dOase-like"/>
</dbReference>
<dbReference type="PANTHER" id="PTHR20883:SF48">
    <property type="entry name" value="ECTOINE DIOXYGENASE"/>
    <property type="match status" value="1"/>
</dbReference>
<dbReference type="NCBIfam" id="TIGR01762">
    <property type="entry name" value="chlorin-enz"/>
    <property type="match status" value="1"/>
</dbReference>
<dbReference type="Gene3D" id="2.60.120.620">
    <property type="entry name" value="q2cbj1_9rhob like domain"/>
    <property type="match status" value="1"/>
</dbReference>
<gene>
    <name evidence="2" type="ORF">FAZ69_20685</name>
</gene>
<comment type="caution">
    <text evidence="2">The sequence shown here is derived from an EMBL/GenBank/DDBJ whole genome shotgun (WGS) entry which is preliminary data.</text>
</comment>
<dbReference type="SUPFAM" id="SSF51197">
    <property type="entry name" value="Clavaminate synthase-like"/>
    <property type="match status" value="1"/>
</dbReference>
<dbReference type="OrthoDB" id="9791262at2"/>
<accession>A0A4U1HZR5</accession>
<keyword evidence="3" id="KW-1185">Reference proteome</keyword>
<proteinExistence type="predicted"/>
<comment type="cofactor">
    <cofactor evidence="1">
        <name>Fe(2+)</name>
        <dbReference type="ChEBI" id="CHEBI:29033"/>
    </cofactor>
</comment>
<evidence type="ECO:0000313" key="2">
    <source>
        <dbReference type="EMBL" id="TKC86274.1"/>
    </source>
</evidence>
<protein>
    <submittedName>
        <fullName evidence="2">Chlorinating enzyme</fullName>
    </submittedName>
</protein>